<feature type="compositionally biased region" description="Basic and acidic residues" evidence="1">
    <location>
        <begin position="22"/>
        <end position="31"/>
    </location>
</feature>
<dbReference type="Proteomes" id="UP000054248">
    <property type="component" value="Unassembled WGS sequence"/>
</dbReference>
<evidence type="ECO:0000313" key="3">
    <source>
        <dbReference type="Proteomes" id="UP000054248"/>
    </source>
</evidence>
<protein>
    <submittedName>
        <fullName evidence="2">Uncharacterized protein</fullName>
    </submittedName>
</protein>
<dbReference type="AlphaFoldDB" id="A0A0C3QGD2"/>
<reference evidence="2 3" key="1">
    <citation type="submission" date="2014-04" db="EMBL/GenBank/DDBJ databases">
        <authorList>
            <consortium name="DOE Joint Genome Institute"/>
            <person name="Kuo A."/>
            <person name="Girlanda M."/>
            <person name="Perotto S."/>
            <person name="Kohler A."/>
            <person name="Nagy L.G."/>
            <person name="Floudas D."/>
            <person name="Copeland A."/>
            <person name="Barry K.W."/>
            <person name="Cichocki N."/>
            <person name="Veneault-Fourrey C."/>
            <person name="LaButti K."/>
            <person name="Lindquist E.A."/>
            <person name="Lipzen A."/>
            <person name="Lundell T."/>
            <person name="Morin E."/>
            <person name="Murat C."/>
            <person name="Sun H."/>
            <person name="Tunlid A."/>
            <person name="Henrissat B."/>
            <person name="Grigoriev I.V."/>
            <person name="Hibbett D.S."/>
            <person name="Martin F."/>
            <person name="Nordberg H.P."/>
            <person name="Cantor M.N."/>
            <person name="Hua S.X."/>
        </authorList>
    </citation>
    <scope>NUCLEOTIDE SEQUENCE [LARGE SCALE GENOMIC DNA]</scope>
    <source>
        <strain evidence="2 3">MUT 4182</strain>
    </source>
</reference>
<proteinExistence type="predicted"/>
<dbReference type="HOGENOM" id="CLU_607187_0_0_1"/>
<name>A0A0C3QGD2_9AGAM</name>
<feature type="region of interest" description="Disordered" evidence="1">
    <location>
        <begin position="1"/>
        <end position="48"/>
    </location>
</feature>
<dbReference type="EMBL" id="KN823044">
    <property type="protein sequence ID" value="KIO25341.1"/>
    <property type="molecule type" value="Genomic_DNA"/>
</dbReference>
<keyword evidence="3" id="KW-1185">Reference proteome</keyword>
<feature type="region of interest" description="Disordered" evidence="1">
    <location>
        <begin position="322"/>
        <end position="346"/>
    </location>
</feature>
<evidence type="ECO:0000313" key="2">
    <source>
        <dbReference type="EMBL" id="KIO25341.1"/>
    </source>
</evidence>
<dbReference type="OrthoDB" id="2563277at2759"/>
<feature type="compositionally biased region" description="Basic residues" evidence="1">
    <location>
        <begin position="334"/>
        <end position="343"/>
    </location>
</feature>
<gene>
    <name evidence="2" type="ORF">M407DRAFT_25352</name>
</gene>
<reference evidence="3" key="2">
    <citation type="submission" date="2015-01" db="EMBL/GenBank/DDBJ databases">
        <title>Evolutionary Origins and Diversification of the Mycorrhizal Mutualists.</title>
        <authorList>
            <consortium name="DOE Joint Genome Institute"/>
            <consortium name="Mycorrhizal Genomics Consortium"/>
            <person name="Kohler A."/>
            <person name="Kuo A."/>
            <person name="Nagy L.G."/>
            <person name="Floudas D."/>
            <person name="Copeland A."/>
            <person name="Barry K.W."/>
            <person name="Cichocki N."/>
            <person name="Veneault-Fourrey C."/>
            <person name="LaButti K."/>
            <person name="Lindquist E.A."/>
            <person name="Lipzen A."/>
            <person name="Lundell T."/>
            <person name="Morin E."/>
            <person name="Murat C."/>
            <person name="Riley R."/>
            <person name="Ohm R."/>
            <person name="Sun H."/>
            <person name="Tunlid A."/>
            <person name="Henrissat B."/>
            <person name="Grigoriev I.V."/>
            <person name="Hibbett D.S."/>
            <person name="Martin F."/>
        </authorList>
    </citation>
    <scope>NUCLEOTIDE SEQUENCE [LARGE SCALE GENOMIC DNA]</scope>
    <source>
        <strain evidence="3">MUT 4182</strain>
    </source>
</reference>
<sequence>MSTSSFAWGHGSQGMQGGRTPWAKDRHDPARDSILSESSFRRLSRPGLGDKMFESGPLYSIAGSPAQSSPCMEFGREEDCQNLRRSVDSSDSRSVRFSVDSIFDKTGSNTSSISSPSVFGYDESGVSASQSFFAAGVKPQFRPLSMFSMASECDSSRDDDTMISMLGGDHTKVPRASLGSAVNSSPCVRAEKRRAAWRTLTGESMRSSQLSGLSMSSTDAQEEAVVSNGNTSLGLPSFDESDMTREAEEFVPARENVQIFDQPLSAMANPSWVDLSGSMNPSKPMVFRPASPPTPPLSYASSADGSQSSIDVEKLKMLLESSAPPSFNPDRLRPQGKGHRRRSHMSEMSRISVIESIAEEVTSESGSPRAPKFESIPEPSIIVWDTQSRRSSLRESIDWESEFGVMLRRYYSLQTEAHETVQESQNMWLDTDFSRFALASTSYEELLLAGH</sequence>
<evidence type="ECO:0000256" key="1">
    <source>
        <dbReference type="SAM" id="MobiDB-lite"/>
    </source>
</evidence>
<dbReference type="STRING" id="1051891.A0A0C3QGD2"/>
<accession>A0A0C3QGD2</accession>
<organism evidence="2 3">
    <name type="scientific">Tulasnella calospora MUT 4182</name>
    <dbReference type="NCBI Taxonomy" id="1051891"/>
    <lineage>
        <taxon>Eukaryota</taxon>
        <taxon>Fungi</taxon>
        <taxon>Dikarya</taxon>
        <taxon>Basidiomycota</taxon>
        <taxon>Agaricomycotina</taxon>
        <taxon>Agaricomycetes</taxon>
        <taxon>Cantharellales</taxon>
        <taxon>Tulasnellaceae</taxon>
        <taxon>Tulasnella</taxon>
    </lineage>
</organism>